<evidence type="ECO:0000313" key="2">
    <source>
        <dbReference type="EMBL" id="KAJ3054731.1"/>
    </source>
</evidence>
<dbReference type="AlphaFoldDB" id="A0AAD5SJ86"/>
<evidence type="ECO:0000256" key="1">
    <source>
        <dbReference type="SAM" id="MobiDB-lite"/>
    </source>
</evidence>
<comment type="caution">
    <text evidence="2">The sequence shown here is derived from an EMBL/GenBank/DDBJ whole genome shotgun (WGS) entry which is preliminary data.</text>
</comment>
<sequence length="437" mass="48442">MPNLPLLVGPTMNSPNDSNDLLEELRAAALGDMSFPQIPSTSGSHSTGSSIENDHLPSENVNGPSPLVDIDMEDFLDFESDLADDSQTNLSGEITRSTKTTQFQQDHHQQLPSSQITNASLSSLSTPGQAYDNVPANMALDPAILAGMQQIQTLLQALVLLPGLRNFDNVANLAVTMYHTVSRMIEHGDFASLQLHLQNQPAQVLAQPEAHTGGTVMHMIVERVVNGKQYGWSADLDAVIEILLKAGLKLSATRIKFNNDKNTNVLHMLTDDDSYFNDEETLVEVEDKKLSFCKLAFDYMRDDFLDASWMKTKRGFHPTHTCVYRGFNKLFNFIRSKNLTCGREDLLFTPTNVNASVAHIATALPNAMFLSMLYKCIDGVQNPADADTLRALFSQREARFDLNAHGMAKRMEEWKAGNRGRRIRAVVEEMEAKGLAL</sequence>
<feature type="region of interest" description="Disordered" evidence="1">
    <location>
        <begin position="34"/>
        <end position="61"/>
    </location>
</feature>
<organism evidence="2 3">
    <name type="scientific">Rhizophlyctis rosea</name>
    <dbReference type="NCBI Taxonomy" id="64517"/>
    <lineage>
        <taxon>Eukaryota</taxon>
        <taxon>Fungi</taxon>
        <taxon>Fungi incertae sedis</taxon>
        <taxon>Chytridiomycota</taxon>
        <taxon>Chytridiomycota incertae sedis</taxon>
        <taxon>Chytridiomycetes</taxon>
        <taxon>Rhizophlyctidales</taxon>
        <taxon>Rhizophlyctidaceae</taxon>
        <taxon>Rhizophlyctis</taxon>
    </lineage>
</organism>
<dbReference type="EMBL" id="JADGJD010000119">
    <property type="protein sequence ID" value="KAJ3054731.1"/>
    <property type="molecule type" value="Genomic_DNA"/>
</dbReference>
<protein>
    <submittedName>
        <fullName evidence="2">Uncharacterized protein</fullName>
    </submittedName>
</protein>
<proteinExistence type="predicted"/>
<accession>A0AAD5SJ86</accession>
<feature type="compositionally biased region" description="Low complexity" evidence="1">
    <location>
        <begin position="40"/>
        <end position="50"/>
    </location>
</feature>
<dbReference type="Proteomes" id="UP001212841">
    <property type="component" value="Unassembled WGS sequence"/>
</dbReference>
<reference evidence="2" key="1">
    <citation type="submission" date="2020-05" db="EMBL/GenBank/DDBJ databases">
        <title>Phylogenomic resolution of chytrid fungi.</title>
        <authorList>
            <person name="Stajich J.E."/>
            <person name="Amses K."/>
            <person name="Simmons R."/>
            <person name="Seto K."/>
            <person name="Myers J."/>
            <person name="Bonds A."/>
            <person name="Quandt C.A."/>
            <person name="Barry K."/>
            <person name="Liu P."/>
            <person name="Grigoriev I."/>
            <person name="Longcore J.E."/>
            <person name="James T.Y."/>
        </authorList>
    </citation>
    <scope>NUCLEOTIDE SEQUENCE</scope>
    <source>
        <strain evidence="2">JEL0318</strain>
    </source>
</reference>
<gene>
    <name evidence="2" type="ORF">HK097_000978</name>
</gene>
<keyword evidence="3" id="KW-1185">Reference proteome</keyword>
<name>A0AAD5SJ86_9FUNG</name>
<evidence type="ECO:0000313" key="3">
    <source>
        <dbReference type="Proteomes" id="UP001212841"/>
    </source>
</evidence>